<dbReference type="NCBIfam" id="TIGR01730">
    <property type="entry name" value="RND_mfp"/>
    <property type="match status" value="1"/>
</dbReference>
<dbReference type="Pfam" id="PF25876">
    <property type="entry name" value="HH_MFP_RND"/>
    <property type="match status" value="1"/>
</dbReference>
<dbReference type="Pfam" id="PF25954">
    <property type="entry name" value="Beta-barrel_RND_2"/>
    <property type="match status" value="1"/>
</dbReference>
<evidence type="ECO:0000259" key="5">
    <source>
        <dbReference type="Pfam" id="PF25954"/>
    </source>
</evidence>
<feature type="domain" description="Multidrug resistance protein MdtA-like barrel-sandwich hybrid" evidence="4">
    <location>
        <begin position="96"/>
        <end position="228"/>
    </location>
</feature>
<feature type="domain" description="CusB-like beta-barrel" evidence="5">
    <location>
        <begin position="248"/>
        <end position="320"/>
    </location>
</feature>
<reference evidence="7" key="1">
    <citation type="journal article" date="2022" name="Int. J. Syst. Evol. Microbiol.">
        <title>Anaeromyxobacter oryzae sp. nov., Anaeromyxobacter diazotrophicus sp. nov. and Anaeromyxobacter paludicola sp. nov., isolated from paddy soils.</title>
        <authorList>
            <person name="Itoh H."/>
            <person name="Xu Z."/>
            <person name="Mise K."/>
            <person name="Masuda Y."/>
            <person name="Ushijima N."/>
            <person name="Hayakawa C."/>
            <person name="Shiratori Y."/>
            <person name="Senoo K."/>
        </authorList>
    </citation>
    <scope>NUCLEOTIDE SEQUENCE [LARGE SCALE GENOMIC DNA]</scope>
    <source>
        <strain evidence="7">Red232</strain>
    </source>
</reference>
<feature type="domain" description="Multidrug resistance protein MdtA-like alpha-helical hairpin" evidence="3">
    <location>
        <begin position="133"/>
        <end position="193"/>
    </location>
</feature>
<feature type="region of interest" description="Disordered" evidence="2">
    <location>
        <begin position="1"/>
        <end position="23"/>
    </location>
</feature>
<evidence type="ECO:0000259" key="4">
    <source>
        <dbReference type="Pfam" id="PF25917"/>
    </source>
</evidence>
<dbReference type="RefSeq" id="WP_248354551.1">
    <property type="nucleotide sequence ID" value="NZ_AP025591.1"/>
</dbReference>
<dbReference type="Gene3D" id="2.40.30.170">
    <property type="match status" value="1"/>
</dbReference>
<protein>
    <submittedName>
        <fullName evidence="6">RND transporter MFP subunit</fullName>
    </submittedName>
</protein>
<dbReference type="Proteomes" id="UP001162891">
    <property type="component" value="Chromosome"/>
</dbReference>
<sequence length="400" mass="43014">MSTSPNPKLRVASDGPPPARPAGSRRWGRLLAAGLFTVVGPVIAGRGLARRHDEAAVAAETRYLAVPTVSVVRPRRASDVVDLSLPATVQAYTDAPIYARTSGYLKRWHFDIGSHVRAGELLAEIEAPEVDEQLRQARSQLATAQANYRLAATTDTRYQRLLERHGVSSQDADNAHGNFAAQRATVQAAVANVRRLEDLQRFEKVYAPFDGIVTVRNTDVGALIDAGSSGGPTRELFHVADTRTMRVYVNVPETYSRSVKLGMTAVLTLTEFPGRRFQAVLRRTTQAIDPSSRTLLAEFSVPNPDGDLMPGSYAVIHLGASRGAPTYLLPVAALLFRSEGLRVATVDAGGKAVLRPIETGRDLGNEVEVLSGLGDDEAVIVDPPDSIAPGELVRVSRQAG</sequence>
<accession>A0ABM7X1A6</accession>
<dbReference type="Gene3D" id="2.40.50.100">
    <property type="match status" value="1"/>
</dbReference>
<dbReference type="Gene3D" id="2.40.420.20">
    <property type="match status" value="1"/>
</dbReference>
<dbReference type="PANTHER" id="PTHR30469">
    <property type="entry name" value="MULTIDRUG RESISTANCE PROTEIN MDTA"/>
    <property type="match status" value="1"/>
</dbReference>
<name>A0ABM7X1A6_9BACT</name>
<organism evidence="6 7">
    <name type="scientific">Anaeromyxobacter oryzae</name>
    <dbReference type="NCBI Taxonomy" id="2918170"/>
    <lineage>
        <taxon>Bacteria</taxon>
        <taxon>Pseudomonadati</taxon>
        <taxon>Myxococcota</taxon>
        <taxon>Myxococcia</taxon>
        <taxon>Myxococcales</taxon>
        <taxon>Cystobacterineae</taxon>
        <taxon>Anaeromyxobacteraceae</taxon>
        <taxon>Anaeromyxobacter</taxon>
    </lineage>
</organism>
<gene>
    <name evidence="6" type="ORF">AMOR_45820</name>
</gene>
<proteinExistence type="inferred from homology"/>
<evidence type="ECO:0000256" key="1">
    <source>
        <dbReference type="ARBA" id="ARBA00009477"/>
    </source>
</evidence>
<keyword evidence="7" id="KW-1185">Reference proteome</keyword>
<dbReference type="EMBL" id="AP025591">
    <property type="protein sequence ID" value="BDG05586.1"/>
    <property type="molecule type" value="Genomic_DNA"/>
</dbReference>
<dbReference type="SUPFAM" id="SSF111369">
    <property type="entry name" value="HlyD-like secretion proteins"/>
    <property type="match status" value="1"/>
</dbReference>
<dbReference type="InterPro" id="IPR058625">
    <property type="entry name" value="MdtA-like_BSH"/>
</dbReference>
<dbReference type="PANTHER" id="PTHR30469:SF37">
    <property type="entry name" value="RAGD PROTEIN"/>
    <property type="match status" value="1"/>
</dbReference>
<evidence type="ECO:0000256" key="2">
    <source>
        <dbReference type="SAM" id="MobiDB-lite"/>
    </source>
</evidence>
<evidence type="ECO:0000259" key="3">
    <source>
        <dbReference type="Pfam" id="PF25876"/>
    </source>
</evidence>
<dbReference type="InterPro" id="IPR006143">
    <property type="entry name" value="RND_pump_MFP"/>
</dbReference>
<dbReference type="Pfam" id="PF25917">
    <property type="entry name" value="BSH_RND"/>
    <property type="match status" value="1"/>
</dbReference>
<evidence type="ECO:0000313" key="6">
    <source>
        <dbReference type="EMBL" id="BDG05586.1"/>
    </source>
</evidence>
<comment type="similarity">
    <text evidence="1">Belongs to the membrane fusion protein (MFP) (TC 8.A.1) family.</text>
</comment>
<dbReference type="Gene3D" id="1.10.287.470">
    <property type="entry name" value="Helix hairpin bin"/>
    <property type="match status" value="1"/>
</dbReference>
<dbReference type="InterPro" id="IPR058624">
    <property type="entry name" value="MdtA-like_HH"/>
</dbReference>
<evidence type="ECO:0000313" key="7">
    <source>
        <dbReference type="Proteomes" id="UP001162891"/>
    </source>
</evidence>
<dbReference type="InterPro" id="IPR058792">
    <property type="entry name" value="Beta-barrel_RND_2"/>
</dbReference>